<dbReference type="AlphaFoldDB" id="A0A8H5XXJ3"/>
<keyword evidence="3" id="KW-1185">Reference proteome</keyword>
<organism evidence="2 3">
    <name type="scientific">Fusarium mundagurra</name>
    <dbReference type="NCBI Taxonomy" id="1567541"/>
    <lineage>
        <taxon>Eukaryota</taxon>
        <taxon>Fungi</taxon>
        <taxon>Dikarya</taxon>
        <taxon>Ascomycota</taxon>
        <taxon>Pezizomycotina</taxon>
        <taxon>Sordariomycetes</taxon>
        <taxon>Hypocreomycetidae</taxon>
        <taxon>Hypocreales</taxon>
        <taxon>Nectriaceae</taxon>
        <taxon>Fusarium</taxon>
        <taxon>Fusarium fujikuroi species complex</taxon>
    </lineage>
</organism>
<gene>
    <name evidence="2" type="ORF">FMUND_13620</name>
</gene>
<name>A0A8H5XXJ3_9HYPO</name>
<proteinExistence type="predicted"/>
<dbReference type="EMBL" id="JAAOAN010000641">
    <property type="protein sequence ID" value="KAF5702125.1"/>
    <property type="molecule type" value="Genomic_DNA"/>
</dbReference>
<comment type="caution">
    <text evidence="2">The sequence shown here is derived from an EMBL/GenBank/DDBJ whole genome shotgun (WGS) entry which is preliminary data.</text>
</comment>
<protein>
    <submittedName>
        <fullName evidence="2">Uncharacterized protein</fullName>
    </submittedName>
</protein>
<dbReference type="Proteomes" id="UP000544331">
    <property type="component" value="Unassembled WGS sequence"/>
</dbReference>
<feature type="region of interest" description="Disordered" evidence="1">
    <location>
        <begin position="106"/>
        <end position="127"/>
    </location>
</feature>
<evidence type="ECO:0000313" key="3">
    <source>
        <dbReference type="Proteomes" id="UP000544331"/>
    </source>
</evidence>
<accession>A0A8H5XXJ3</accession>
<evidence type="ECO:0000313" key="2">
    <source>
        <dbReference type="EMBL" id="KAF5702125.1"/>
    </source>
</evidence>
<reference evidence="2 3" key="1">
    <citation type="submission" date="2020-05" db="EMBL/GenBank/DDBJ databases">
        <title>Identification and distribution of gene clusters putatively required for synthesis of sphingolipid metabolism inhibitors in phylogenetically diverse species of the filamentous fungus Fusarium.</title>
        <authorList>
            <person name="Kim H.-S."/>
            <person name="Busman M."/>
            <person name="Brown D.W."/>
            <person name="Divon H."/>
            <person name="Uhlig S."/>
            <person name="Proctor R.H."/>
        </authorList>
    </citation>
    <scope>NUCLEOTIDE SEQUENCE [LARGE SCALE GENOMIC DNA]</scope>
    <source>
        <strain evidence="2 3">NRRL 66235</strain>
    </source>
</reference>
<sequence length="173" mass="20011">MTAIPPSPSLQELRRTTSRCVLQQSQIPVRCPGTSIRYEDGGRQGMKWAVVYLTPPSDPPDEGCCRWRRNSAEEDPRRLEYNLTLMFFRLSQPTILHPHLHFEESPPLRRGMKADNPAQNEETDDGHRLVADNDVLRNSGLLLMPMVHRHRIQYCHSYLVKGDGSRRRDPREV</sequence>
<evidence type="ECO:0000256" key="1">
    <source>
        <dbReference type="SAM" id="MobiDB-lite"/>
    </source>
</evidence>